<accession>A0A6A0A526</accession>
<gene>
    <name evidence="3" type="ORF">HaLaN_25500</name>
</gene>
<dbReference type="AlphaFoldDB" id="A0A6A0A526"/>
<keyword evidence="4" id="KW-1185">Reference proteome</keyword>
<name>A0A6A0A526_HAELA</name>
<protein>
    <submittedName>
        <fullName evidence="3">Uncharacterized protein</fullName>
    </submittedName>
</protein>
<dbReference type="GO" id="GO:0140662">
    <property type="term" value="F:ATP-dependent protein folding chaperone"/>
    <property type="evidence" value="ECO:0007669"/>
    <property type="project" value="InterPro"/>
</dbReference>
<feature type="non-terminal residue" evidence="3">
    <location>
        <position position="1"/>
    </location>
</feature>
<proteinExistence type="inferred from homology"/>
<dbReference type="EMBL" id="BLLF01003392">
    <property type="protein sequence ID" value="GFH27212.1"/>
    <property type="molecule type" value="Genomic_DNA"/>
</dbReference>
<dbReference type="PANTHER" id="PTHR45633">
    <property type="entry name" value="60 KDA HEAT SHOCK PROTEIN, MITOCHONDRIAL"/>
    <property type="match status" value="1"/>
</dbReference>
<evidence type="ECO:0000313" key="4">
    <source>
        <dbReference type="Proteomes" id="UP000485058"/>
    </source>
</evidence>
<organism evidence="3 4">
    <name type="scientific">Haematococcus lacustris</name>
    <name type="common">Green alga</name>
    <name type="synonym">Haematococcus pluvialis</name>
    <dbReference type="NCBI Taxonomy" id="44745"/>
    <lineage>
        <taxon>Eukaryota</taxon>
        <taxon>Viridiplantae</taxon>
        <taxon>Chlorophyta</taxon>
        <taxon>core chlorophytes</taxon>
        <taxon>Chlorophyceae</taxon>
        <taxon>CS clade</taxon>
        <taxon>Chlamydomonadales</taxon>
        <taxon>Haematococcaceae</taxon>
        <taxon>Haematococcus</taxon>
    </lineage>
</organism>
<reference evidence="3 4" key="1">
    <citation type="submission" date="2020-02" db="EMBL/GenBank/DDBJ databases">
        <title>Draft genome sequence of Haematococcus lacustris strain NIES-144.</title>
        <authorList>
            <person name="Morimoto D."/>
            <person name="Nakagawa S."/>
            <person name="Yoshida T."/>
            <person name="Sawayama S."/>
        </authorList>
    </citation>
    <scope>NUCLEOTIDE SEQUENCE [LARGE SCALE GENOMIC DNA]</scope>
    <source>
        <strain evidence="3 4">NIES-144</strain>
    </source>
</reference>
<dbReference type="Gene3D" id="1.10.560.10">
    <property type="entry name" value="GroEL-like equatorial domain"/>
    <property type="match status" value="1"/>
</dbReference>
<dbReference type="GO" id="GO:0042026">
    <property type="term" value="P:protein refolding"/>
    <property type="evidence" value="ECO:0007669"/>
    <property type="project" value="InterPro"/>
</dbReference>
<dbReference type="InterPro" id="IPR027413">
    <property type="entry name" value="GROEL-like_equatorial_sf"/>
</dbReference>
<dbReference type="SUPFAM" id="SSF48592">
    <property type="entry name" value="GroEL equatorial domain-like"/>
    <property type="match status" value="1"/>
</dbReference>
<dbReference type="InterPro" id="IPR001844">
    <property type="entry name" value="Cpn60/GroEL"/>
</dbReference>
<comment type="similarity">
    <text evidence="1">Belongs to the chaperonin (HSP60) family.</text>
</comment>
<dbReference type="Proteomes" id="UP000485058">
    <property type="component" value="Unassembled WGS sequence"/>
</dbReference>
<keyword evidence="2" id="KW-0143">Chaperone</keyword>
<evidence type="ECO:0000313" key="3">
    <source>
        <dbReference type="EMBL" id="GFH27212.1"/>
    </source>
</evidence>
<evidence type="ECO:0000256" key="2">
    <source>
        <dbReference type="ARBA" id="ARBA00023186"/>
    </source>
</evidence>
<sequence>MDDKVEDLLAAGVIDPAKVTKNGLLNSCSIAGIMLTTQAVMVERKKGDAASLGFTKSGVPTGMSI</sequence>
<evidence type="ECO:0000256" key="1">
    <source>
        <dbReference type="ARBA" id="ARBA00006607"/>
    </source>
</evidence>
<comment type="caution">
    <text evidence="3">The sequence shown here is derived from an EMBL/GenBank/DDBJ whole genome shotgun (WGS) entry which is preliminary data.</text>
</comment>